<dbReference type="OrthoDB" id="9796019at2"/>
<dbReference type="InterPro" id="IPR009057">
    <property type="entry name" value="Homeodomain-like_sf"/>
</dbReference>
<name>A0A064CIB8_9MYCO</name>
<comment type="caution">
    <text evidence="6">The sequence shown here is derived from an EMBL/GenBank/DDBJ whole genome shotgun (WGS) entry which is preliminary data.</text>
</comment>
<keyword evidence="1" id="KW-0805">Transcription regulation</keyword>
<evidence type="ECO:0000313" key="6">
    <source>
        <dbReference type="EMBL" id="KDE98493.1"/>
    </source>
</evidence>
<dbReference type="Gene3D" id="1.10.10.60">
    <property type="entry name" value="Homeodomain-like"/>
    <property type="match status" value="1"/>
</dbReference>
<organism evidence="6 7">
    <name type="scientific">Mycolicibacterium aromaticivorans JS19b1 = JCM 16368</name>
    <dbReference type="NCBI Taxonomy" id="1440774"/>
    <lineage>
        <taxon>Bacteria</taxon>
        <taxon>Bacillati</taxon>
        <taxon>Actinomycetota</taxon>
        <taxon>Actinomycetes</taxon>
        <taxon>Mycobacteriales</taxon>
        <taxon>Mycobacteriaceae</taxon>
        <taxon>Mycolicibacterium</taxon>
    </lineage>
</organism>
<dbReference type="RefSeq" id="WP_036340038.1">
    <property type="nucleotide sequence ID" value="NZ_JALN02000001.1"/>
</dbReference>
<dbReference type="SUPFAM" id="SSF48498">
    <property type="entry name" value="Tetracyclin repressor-like, C-terminal domain"/>
    <property type="match status" value="1"/>
</dbReference>
<gene>
    <name evidence="6" type="ORF">Y900_005940</name>
</gene>
<reference evidence="6" key="1">
    <citation type="submission" date="2014-05" db="EMBL/GenBank/DDBJ databases">
        <title>Genome sequence of Mycobacterium aromaticivorans strain JS19b1T (= DSM 45407T).</title>
        <authorList>
            <person name="Kwak Y."/>
            <person name="Park G.-S."/>
            <person name="Li Q.X."/>
            <person name="Lee S.-E."/>
            <person name="Shin J.-H."/>
        </authorList>
    </citation>
    <scope>NUCLEOTIDE SEQUENCE [LARGE SCALE GENOMIC DNA]</scope>
    <source>
        <strain evidence="6">JS19b1</strain>
    </source>
</reference>
<accession>A0A064CIB8</accession>
<dbReference type="InterPro" id="IPR011075">
    <property type="entry name" value="TetR_C"/>
</dbReference>
<evidence type="ECO:0000256" key="1">
    <source>
        <dbReference type="ARBA" id="ARBA00023015"/>
    </source>
</evidence>
<dbReference type="eggNOG" id="COG1309">
    <property type="taxonomic scope" value="Bacteria"/>
</dbReference>
<dbReference type="Pfam" id="PF00440">
    <property type="entry name" value="TetR_N"/>
    <property type="match status" value="1"/>
</dbReference>
<dbReference type="InterPro" id="IPR001647">
    <property type="entry name" value="HTH_TetR"/>
</dbReference>
<keyword evidence="2 4" id="KW-0238">DNA-binding</keyword>
<dbReference type="STRING" id="1440774.Y900_005940"/>
<dbReference type="InterPro" id="IPR036271">
    <property type="entry name" value="Tet_transcr_reg_TetR-rel_C_sf"/>
</dbReference>
<evidence type="ECO:0000313" key="7">
    <source>
        <dbReference type="Proteomes" id="UP000022835"/>
    </source>
</evidence>
<dbReference type="PANTHER" id="PTHR30055:SF148">
    <property type="entry name" value="TETR-FAMILY TRANSCRIPTIONAL REGULATOR"/>
    <property type="match status" value="1"/>
</dbReference>
<feature type="domain" description="HTH tetR-type" evidence="5">
    <location>
        <begin position="11"/>
        <end position="71"/>
    </location>
</feature>
<evidence type="ECO:0000256" key="3">
    <source>
        <dbReference type="ARBA" id="ARBA00023163"/>
    </source>
</evidence>
<feature type="DNA-binding region" description="H-T-H motif" evidence="4">
    <location>
        <begin position="34"/>
        <end position="53"/>
    </location>
</feature>
<dbReference type="Proteomes" id="UP000022835">
    <property type="component" value="Unassembled WGS sequence"/>
</dbReference>
<evidence type="ECO:0000259" key="5">
    <source>
        <dbReference type="PROSITE" id="PS50977"/>
    </source>
</evidence>
<dbReference type="GO" id="GO:0003700">
    <property type="term" value="F:DNA-binding transcription factor activity"/>
    <property type="evidence" value="ECO:0007669"/>
    <property type="project" value="TreeGrafter"/>
</dbReference>
<dbReference type="PRINTS" id="PR00455">
    <property type="entry name" value="HTHTETR"/>
</dbReference>
<sequence length="197" mass="20669">MSQPPGRPRDASLHAAILDAAREVLMESSYAELSMDGVAARAQVGKKTLYRRWTSKAPLVAEAVLDAYGRGGSFDVPDTGDLGADLQRWLIEHGEFIAEPANAKLIRALVAAAAANSGDTEALYEQLSVPQRSGLVDRVRRAVDSGAVRPDVDPDAIANALMGTLLLQVMSSPVGSDDAAGRYGALVDALLSGVRSA</sequence>
<keyword evidence="3" id="KW-0804">Transcription</keyword>
<dbReference type="InterPro" id="IPR050109">
    <property type="entry name" value="HTH-type_TetR-like_transc_reg"/>
</dbReference>
<proteinExistence type="predicted"/>
<keyword evidence="7" id="KW-1185">Reference proteome</keyword>
<dbReference type="SUPFAM" id="SSF46689">
    <property type="entry name" value="Homeodomain-like"/>
    <property type="match status" value="1"/>
</dbReference>
<dbReference type="PANTHER" id="PTHR30055">
    <property type="entry name" value="HTH-TYPE TRANSCRIPTIONAL REGULATOR RUTR"/>
    <property type="match status" value="1"/>
</dbReference>
<dbReference type="EMBL" id="JALN02000001">
    <property type="protein sequence ID" value="KDE98493.1"/>
    <property type="molecule type" value="Genomic_DNA"/>
</dbReference>
<dbReference type="Pfam" id="PF16859">
    <property type="entry name" value="TetR_C_11"/>
    <property type="match status" value="1"/>
</dbReference>
<dbReference type="GO" id="GO:0000976">
    <property type="term" value="F:transcription cis-regulatory region binding"/>
    <property type="evidence" value="ECO:0007669"/>
    <property type="project" value="TreeGrafter"/>
</dbReference>
<protein>
    <submittedName>
        <fullName evidence="6">TetR family transcriptional regulator</fullName>
    </submittedName>
</protein>
<dbReference type="PROSITE" id="PS50977">
    <property type="entry name" value="HTH_TETR_2"/>
    <property type="match status" value="1"/>
</dbReference>
<evidence type="ECO:0000256" key="2">
    <source>
        <dbReference type="ARBA" id="ARBA00023125"/>
    </source>
</evidence>
<dbReference type="AlphaFoldDB" id="A0A064CIB8"/>
<dbReference type="Gene3D" id="1.10.357.10">
    <property type="entry name" value="Tetracycline Repressor, domain 2"/>
    <property type="match status" value="1"/>
</dbReference>
<evidence type="ECO:0000256" key="4">
    <source>
        <dbReference type="PROSITE-ProRule" id="PRU00335"/>
    </source>
</evidence>